<feature type="chain" id="PRO_5022869189" evidence="1">
    <location>
        <begin position="24"/>
        <end position="202"/>
    </location>
</feature>
<feature type="signal peptide" evidence="1">
    <location>
        <begin position="1"/>
        <end position="23"/>
    </location>
</feature>
<proteinExistence type="predicted"/>
<dbReference type="EMBL" id="SRSD01000012">
    <property type="protein sequence ID" value="KAA0888084.1"/>
    <property type="molecule type" value="Genomic_DNA"/>
</dbReference>
<organism evidence="2 3">
    <name type="scientific">Oryzomonas rubra</name>
    <dbReference type="NCBI Taxonomy" id="2509454"/>
    <lineage>
        <taxon>Bacteria</taxon>
        <taxon>Pseudomonadati</taxon>
        <taxon>Thermodesulfobacteriota</taxon>
        <taxon>Desulfuromonadia</taxon>
        <taxon>Geobacterales</taxon>
        <taxon>Geobacteraceae</taxon>
        <taxon>Oryzomonas</taxon>
    </lineage>
</organism>
<dbReference type="Proteomes" id="UP000324298">
    <property type="component" value="Unassembled WGS sequence"/>
</dbReference>
<evidence type="ECO:0000313" key="2">
    <source>
        <dbReference type="EMBL" id="KAA0888084.1"/>
    </source>
</evidence>
<dbReference type="RefSeq" id="WP_149309646.1">
    <property type="nucleotide sequence ID" value="NZ_SRSD01000012.1"/>
</dbReference>
<evidence type="ECO:0000256" key="1">
    <source>
        <dbReference type="SAM" id="SignalP"/>
    </source>
</evidence>
<protein>
    <submittedName>
        <fullName evidence="2">Uncharacterized protein</fullName>
    </submittedName>
</protein>
<comment type="caution">
    <text evidence="2">The sequence shown here is derived from an EMBL/GenBank/DDBJ whole genome shotgun (WGS) entry which is preliminary data.</text>
</comment>
<reference evidence="2 3" key="1">
    <citation type="submission" date="2019-04" db="EMBL/GenBank/DDBJ databases">
        <title>Geobacter ruber sp. nov., ferric-reducing bacteria isolated from paddy soil.</title>
        <authorList>
            <person name="Xu Z."/>
            <person name="Masuda Y."/>
            <person name="Itoh H."/>
            <person name="Senoo K."/>
        </authorList>
    </citation>
    <scope>NUCLEOTIDE SEQUENCE [LARGE SCALE GENOMIC DNA]</scope>
    <source>
        <strain evidence="2 3">Red88</strain>
    </source>
</reference>
<dbReference type="AlphaFoldDB" id="A0A5A9X5M2"/>
<accession>A0A5A9X5M2</accession>
<sequence>MKTIISTIAIIAAMAAFTAPAMAQLQVYDYSLEMQKRVPKSISLVNSENGSGEVTVKITVIPDKSTPYPDGTPDCSKSLKVFPRVLKIKEGEESVVKFLAPEVGACRITIESIYSHPAPAPASAQVPTSAPAPAPALANLPAPKQSQASITFGLGTNIPVRVDIKRPPQALIDRVFAERAAQAAKTAEEAEKAAKTATPAAK</sequence>
<gene>
    <name evidence="2" type="ORF">ET418_16930</name>
</gene>
<evidence type="ECO:0000313" key="3">
    <source>
        <dbReference type="Proteomes" id="UP000324298"/>
    </source>
</evidence>
<keyword evidence="3" id="KW-1185">Reference proteome</keyword>
<name>A0A5A9X5M2_9BACT</name>
<keyword evidence="1" id="KW-0732">Signal</keyword>